<keyword evidence="6" id="KW-1185">Reference proteome</keyword>
<evidence type="ECO:0000256" key="3">
    <source>
        <dbReference type="PROSITE-ProRule" id="PRU00703"/>
    </source>
</evidence>
<dbReference type="SMART" id="SM00116">
    <property type="entry name" value="CBS"/>
    <property type="match status" value="2"/>
</dbReference>
<evidence type="ECO:0000256" key="2">
    <source>
        <dbReference type="ARBA" id="ARBA00023167"/>
    </source>
</evidence>
<gene>
    <name evidence="5" type="ORF">OU421_03750</name>
</gene>
<dbReference type="InterPro" id="IPR051257">
    <property type="entry name" value="Diverse_CBS-Domain"/>
</dbReference>
<dbReference type="GO" id="GO:0009086">
    <property type="term" value="P:methionine biosynthetic process"/>
    <property type="evidence" value="ECO:0007669"/>
    <property type="project" value="UniProtKB-KW"/>
</dbReference>
<evidence type="ECO:0000259" key="4">
    <source>
        <dbReference type="PROSITE" id="PS51371"/>
    </source>
</evidence>
<keyword evidence="2" id="KW-0028">Amino-acid biosynthesis</keyword>
<evidence type="ECO:0000256" key="1">
    <source>
        <dbReference type="ARBA" id="ARBA00023122"/>
    </source>
</evidence>
<dbReference type="KEGG" id="mou:OU421_03750"/>
<evidence type="ECO:0000313" key="5">
    <source>
        <dbReference type="EMBL" id="WAI01995.1"/>
    </source>
</evidence>
<dbReference type="SUPFAM" id="SSF54631">
    <property type="entry name" value="CBS-domain pair"/>
    <property type="match status" value="1"/>
</dbReference>
<dbReference type="EMBL" id="CP113361">
    <property type="protein sequence ID" value="WAI01995.1"/>
    <property type="molecule type" value="Genomic_DNA"/>
</dbReference>
<dbReference type="GeneID" id="76834186"/>
<dbReference type="PANTHER" id="PTHR43080">
    <property type="entry name" value="CBS DOMAIN-CONTAINING PROTEIN CBSX3, MITOCHONDRIAL"/>
    <property type="match status" value="1"/>
</dbReference>
<dbReference type="RefSeq" id="WP_268187273.1">
    <property type="nucleotide sequence ID" value="NZ_CP113361.1"/>
</dbReference>
<accession>A0A9X9S5V3</accession>
<dbReference type="AlphaFoldDB" id="A0A9X9S5V3"/>
<feature type="domain" description="CBS" evidence="4">
    <location>
        <begin position="24"/>
        <end position="82"/>
    </location>
</feature>
<feature type="domain" description="CBS" evidence="4">
    <location>
        <begin position="104"/>
        <end position="160"/>
    </location>
</feature>
<protein>
    <submittedName>
        <fullName evidence="5">CBS domain-containing protein</fullName>
    </submittedName>
</protein>
<proteinExistence type="predicted"/>
<organism evidence="5 6">
    <name type="scientific">Methanogenium organophilum</name>
    <dbReference type="NCBI Taxonomy" id="2199"/>
    <lineage>
        <taxon>Archaea</taxon>
        <taxon>Methanobacteriati</taxon>
        <taxon>Methanobacteriota</taxon>
        <taxon>Stenosarchaea group</taxon>
        <taxon>Methanomicrobia</taxon>
        <taxon>Methanomicrobiales</taxon>
        <taxon>Methanomicrobiaceae</taxon>
        <taxon>Methanogenium</taxon>
    </lineage>
</organism>
<dbReference type="InterPro" id="IPR000644">
    <property type="entry name" value="CBS_dom"/>
</dbReference>
<dbReference type="Gene3D" id="3.10.580.10">
    <property type="entry name" value="CBS-domain"/>
    <property type="match status" value="1"/>
</dbReference>
<dbReference type="InterPro" id="IPR046342">
    <property type="entry name" value="CBS_dom_sf"/>
</dbReference>
<keyword evidence="1 3" id="KW-0129">CBS domain</keyword>
<reference evidence="5" key="1">
    <citation type="submission" date="2022-11" db="EMBL/GenBank/DDBJ databases">
        <title>Complete genome sequence of Methanogenium organophilum DSM 3596.</title>
        <authorList>
            <person name="Chen S.-C."/>
            <person name="Lai S.-J."/>
            <person name="You Y.-T."/>
        </authorList>
    </citation>
    <scope>NUCLEOTIDE SEQUENCE</scope>
    <source>
        <strain evidence="5">DSM 3596</strain>
    </source>
</reference>
<dbReference type="Pfam" id="PF00571">
    <property type="entry name" value="CBS"/>
    <property type="match status" value="2"/>
</dbReference>
<dbReference type="Proteomes" id="UP001163096">
    <property type="component" value="Chromosome"/>
</dbReference>
<evidence type="ECO:0000313" key="6">
    <source>
        <dbReference type="Proteomes" id="UP001163096"/>
    </source>
</evidence>
<name>A0A9X9S5V3_METOG</name>
<sequence length="160" mass="17461">MTDDGTRAPAGKSNPETTPITAIMQTDFARVHPETPVADIYRSFTGRGCVDIIVCDDDWRFLGIITRMDLLAAITPGMGIRSRRKLGCLECLHKSAALHAGDLMTRSHVTVPRSATVAETLLAMEKNRHPDVIVVDDDGISIGLVEMCDIIAFLVREGEI</sequence>
<keyword evidence="2" id="KW-0486">Methionine biosynthesis</keyword>
<dbReference type="PROSITE" id="PS51371">
    <property type="entry name" value="CBS"/>
    <property type="match status" value="2"/>
</dbReference>
<dbReference type="PANTHER" id="PTHR43080:SF2">
    <property type="entry name" value="CBS DOMAIN-CONTAINING PROTEIN"/>
    <property type="match status" value="1"/>
</dbReference>